<name>A0A1E5TEN6_9FLAO</name>
<dbReference type="EMBL" id="MDJD01000006">
    <property type="protein sequence ID" value="OEK09824.1"/>
    <property type="molecule type" value="Genomic_DNA"/>
</dbReference>
<keyword evidence="3" id="KW-1185">Reference proteome</keyword>
<proteinExistence type="predicted"/>
<comment type="caution">
    <text evidence="2">The sequence shown here is derived from an EMBL/GenBank/DDBJ whole genome shotgun (WGS) entry which is preliminary data.</text>
</comment>
<organism evidence="2 3">
    <name type="scientific">Flavivirga aquatica</name>
    <dbReference type="NCBI Taxonomy" id="1849968"/>
    <lineage>
        <taxon>Bacteria</taxon>
        <taxon>Pseudomonadati</taxon>
        <taxon>Bacteroidota</taxon>
        <taxon>Flavobacteriia</taxon>
        <taxon>Flavobacteriales</taxon>
        <taxon>Flavobacteriaceae</taxon>
        <taxon>Flavivirga</taxon>
    </lineage>
</organism>
<feature type="domain" description="IraD/Gp25-like" evidence="1">
    <location>
        <begin position="23"/>
        <end position="102"/>
    </location>
</feature>
<accession>A0A1E5TEN6</accession>
<dbReference type="Proteomes" id="UP000095713">
    <property type="component" value="Unassembled WGS sequence"/>
</dbReference>
<gene>
    <name evidence="2" type="ORF">A8C32_09950</name>
</gene>
<dbReference type="OrthoDB" id="1161413at2"/>
<dbReference type="Gene3D" id="3.10.450.40">
    <property type="match status" value="1"/>
</dbReference>
<evidence type="ECO:0000259" key="1">
    <source>
        <dbReference type="Pfam" id="PF04965"/>
    </source>
</evidence>
<dbReference type="RefSeq" id="WP_069828484.1">
    <property type="nucleotide sequence ID" value="NZ_MDJD01000006.1"/>
</dbReference>
<dbReference type="AlphaFoldDB" id="A0A1E5TEN6"/>
<reference evidence="2 3" key="1">
    <citation type="submission" date="2016-05" db="EMBL/GenBank/DDBJ databases">
        <title>Draft Genome Sequence of Algibacter sp. Strain SK-16 Isolated from the Surface Water of Aburatsubo Inlet.</title>
        <authorList>
            <person name="Wong S.-K."/>
            <person name="Yoshizawa S."/>
            <person name="Nakajima Y."/>
            <person name="Ogura Y."/>
            <person name="Tetsuya H."/>
            <person name="Hamasaki K."/>
        </authorList>
    </citation>
    <scope>NUCLEOTIDE SEQUENCE [LARGE SCALE GENOMIC DNA]</scope>
    <source>
        <strain evidence="2 3">SK-16</strain>
    </source>
</reference>
<dbReference type="STRING" id="1849968.A8C32_09950"/>
<evidence type="ECO:0000313" key="2">
    <source>
        <dbReference type="EMBL" id="OEK09824.1"/>
    </source>
</evidence>
<sequence>MKYIKLPINFSSLIKGKDSSSCSLEESIAQSIMMQITSRYGEVAGRPDFGSDIWELEFNQLVKVYEWEEDVKQSLLKTINLYEKRLYDVDVTVNLSEFEKESSLRRRRDIRRKADIFVTGKIIYQDLPFHFNTVLYISPLSQ</sequence>
<evidence type="ECO:0000313" key="3">
    <source>
        <dbReference type="Proteomes" id="UP000095713"/>
    </source>
</evidence>
<dbReference type="InterPro" id="IPR007048">
    <property type="entry name" value="IraD/Gp25-like"/>
</dbReference>
<dbReference type="SUPFAM" id="SSF160719">
    <property type="entry name" value="gpW/gp25-like"/>
    <property type="match status" value="1"/>
</dbReference>
<dbReference type="Pfam" id="PF04965">
    <property type="entry name" value="GPW_gp25"/>
    <property type="match status" value="1"/>
</dbReference>
<protein>
    <submittedName>
        <fullName evidence="2">Lysozyme</fullName>
    </submittedName>
</protein>